<dbReference type="GO" id="GO:0009014">
    <property type="term" value="F:succinyl-diaminopimelate desuccinylase activity"/>
    <property type="evidence" value="ECO:0007669"/>
    <property type="project" value="UniProtKB-EC"/>
</dbReference>
<gene>
    <name evidence="7" type="primary">dapE_4</name>
    <name evidence="7" type="ORF">NRB56_36460</name>
</gene>
<comment type="similarity">
    <text evidence="2">Belongs to the peptidase M20A family.</text>
</comment>
<dbReference type="Gene3D" id="3.30.70.360">
    <property type="match status" value="1"/>
</dbReference>
<dbReference type="PIRSF" id="PIRSF036696">
    <property type="entry name" value="ACY-1"/>
    <property type="match status" value="1"/>
</dbReference>
<dbReference type="InterPro" id="IPR036264">
    <property type="entry name" value="Bact_exopeptidase_dim_dom"/>
</dbReference>
<keyword evidence="3" id="KW-0479">Metal-binding</keyword>
<name>A0A7K0DQL6_9NOCA</name>
<dbReference type="InterPro" id="IPR002933">
    <property type="entry name" value="Peptidase_M20"/>
</dbReference>
<reference evidence="7 8" key="1">
    <citation type="submission" date="2019-10" db="EMBL/GenBank/DDBJ databases">
        <title>Nocardia macrotermitis sp. nov. and Nocardia aurantia sp. nov., isolated from the gut of fungus growing-termite Macrotermes natalensis.</title>
        <authorList>
            <person name="Benndorf R."/>
            <person name="Schwitalla J."/>
            <person name="Martin K."/>
            <person name="De Beer W."/>
            <person name="Kaster A.-K."/>
            <person name="Vollmers J."/>
            <person name="Poulsen M."/>
            <person name="Beemelmanns C."/>
        </authorList>
    </citation>
    <scope>NUCLEOTIDE SEQUENCE [LARGE SCALE GENOMIC DNA]</scope>
    <source>
        <strain evidence="7 8">RB56</strain>
    </source>
</reference>
<dbReference type="AlphaFoldDB" id="A0A7K0DQL6"/>
<dbReference type="OrthoDB" id="7055905at2"/>
<dbReference type="Pfam" id="PF01546">
    <property type="entry name" value="Peptidase_M20"/>
    <property type="match status" value="1"/>
</dbReference>
<keyword evidence="5" id="KW-0862">Zinc</keyword>
<evidence type="ECO:0000256" key="5">
    <source>
        <dbReference type="ARBA" id="ARBA00022833"/>
    </source>
</evidence>
<evidence type="ECO:0000256" key="2">
    <source>
        <dbReference type="ARBA" id="ARBA00006247"/>
    </source>
</evidence>
<dbReference type="Pfam" id="PF07687">
    <property type="entry name" value="M20_dimer"/>
    <property type="match status" value="1"/>
</dbReference>
<sequence>MTGIDTAADEAVVFCRDLMRIDTTNPGDDSGPGERRAAEYIAERLAEVGLGTELFEPRAGRTSVVARWEGTAPDRAALLVHAHTDVVPAEPAMWRYHPFGGEIADGYLWGRGAVDMKYFAAQMLAVTRARIRAGRPPARDIVLAFLADEEGGGHLGARWLVDNHPDLFDGCTEAVGEVGGYSAALPSGRRLYVVETAEKGVLWFRLTATGTAGHGSMLNPRNSVTELAEVVHRIGRHEFPARLTPTTRMFFEALAAELGETFDPADPAPLLKTVAPLERMVGATLRDIASPTRFDAGYKTNVIPSEATAEIDCRFVPGLEEQFEAEFRALVGPDIRCEVVFRLPAVETPFPAPLTAAMAASLAIEDPGCGVIPYLLPAGTDAKHFSRLGMACYGFAPLRLPDDFDFPAAFHGVDERVPVDAVRFGARVLHTFFDRC</sequence>
<comment type="cofactor">
    <cofactor evidence="1">
        <name>Zn(2+)</name>
        <dbReference type="ChEBI" id="CHEBI:29105"/>
    </cofactor>
</comment>
<accession>A0A7K0DQL6</accession>
<dbReference type="FunFam" id="1.10.150.900:FF:000002">
    <property type="entry name" value="M20/M25/M40 family peptidase"/>
    <property type="match status" value="1"/>
</dbReference>
<dbReference type="RefSeq" id="WP_153343641.1">
    <property type="nucleotide sequence ID" value="NZ_WEGI01000007.1"/>
</dbReference>
<dbReference type="Gene3D" id="3.40.630.10">
    <property type="entry name" value="Zn peptidases"/>
    <property type="match status" value="1"/>
</dbReference>
<proteinExistence type="inferred from homology"/>
<evidence type="ECO:0000256" key="3">
    <source>
        <dbReference type="ARBA" id="ARBA00022723"/>
    </source>
</evidence>
<evidence type="ECO:0000256" key="4">
    <source>
        <dbReference type="ARBA" id="ARBA00022801"/>
    </source>
</evidence>
<dbReference type="PANTHER" id="PTHR43808">
    <property type="entry name" value="ACETYLORNITHINE DEACETYLASE"/>
    <property type="match status" value="1"/>
</dbReference>
<evidence type="ECO:0000313" key="8">
    <source>
        <dbReference type="Proteomes" id="UP000431401"/>
    </source>
</evidence>
<evidence type="ECO:0000256" key="1">
    <source>
        <dbReference type="ARBA" id="ARBA00001947"/>
    </source>
</evidence>
<dbReference type="InterPro" id="IPR050072">
    <property type="entry name" value="Peptidase_M20A"/>
</dbReference>
<dbReference type="GO" id="GO:0046872">
    <property type="term" value="F:metal ion binding"/>
    <property type="evidence" value="ECO:0007669"/>
    <property type="project" value="UniProtKB-KW"/>
</dbReference>
<dbReference type="SUPFAM" id="SSF55031">
    <property type="entry name" value="Bacterial exopeptidase dimerisation domain"/>
    <property type="match status" value="1"/>
</dbReference>
<dbReference type="NCBIfam" id="NF005913">
    <property type="entry name" value="PRK07906.1"/>
    <property type="match status" value="1"/>
</dbReference>
<comment type="caution">
    <text evidence="7">The sequence shown here is derived from an EMBL/GenBank/DDBJ whole genome shotgun (WGS) entry which is preliminary data.</text>
</comment>
<organism evidence="7 8">
    <name type="scientific">Nocardia aurantia</name>
    <dbReference type="NCBI Taxonomy" id="2585199"/>
    <lineage>
        <taxon>Bacteria</taxon>
        <taxon>Bacillati</taxon>
        <taxon>Actinomycetota</taxon>
        <taxon>Actinomycetes</taxon>
        <taxon>Mycobacteriales</taxon>
        <taxon>Nocardiaceae</taxon>
        <taxon>Nocardia</taxon>
    </lineage>
</organism>
<evidence type="ECO:0000259" key="6">
    <source>
        <dbReference type="Pfam" id="PF07687"/>
    </source>
</evidence>
<keyword evidence="8" id="KW-1185">Reference proteome</keyword>
<dbReference type="EC" id="3.5.1.18" evidence="7"/>
<dbReference type="PANTHER" id="PTHR43808:SF8">
    <property type="entry name" value="PEPTIDASE M20 DIMERISATION DOMAIN-CONTAINING PROTEIN"/>
    <property type="match status" value="1"/>
</dbReference>
<evidence type="ECO:0000313" key="7">
    <source>
        <dbReference type="EMBL" id="MQY28063.1"/>
    </source>
</evidence>
<dbReference type="EMBL" id="WEGI01000007">
    <property type="protein sequence ID" value="MQY28063.1"/>
    <property type="molecule type" value="Genomic_DNA"/>
</dbReference>
<protein>
    <submittedName>
        <fullName evidence="7">Putative succinyl-diaminopimelate desuccinylase</fullName>
        <ecNumber evidence="7">3.5.1.18</ecNumber>
    </submittedName>
</protein>
<keyword evidence="4 7" id="KW-0378">Hydrolase</keyword>
<feature type="domain" description="Peptidase M20 dimerisation" evidence="6">
    <location>
        <begin position="196"/>
        <end position="331"/>
    </location>
</feature>
<dbReference type="Gene3D" id="1.10.150.900">
    <property type="match status" value="1"/>
</dbReference>
<dbReference type="Proteomes" id="UP000431401">
    <property type="component" value="Unassembled WGS sequence"/>
</dbReference>
<dbReference type="InterPro" id="IPR011650">
    <property type="entry name" value="Peptidase_M20_dimer"/>
</dbReference>
<dbReference type="SUPFAM" id="SSF53187">
    <property type="entry name" value="Zn-dependent exopeptidases"/>
    <property type="match status" value="1"/>
</dbReference>